<evidence type="ECO:0000313" key="1">
    <source>
        <dbReference type="EMBL" id="CAG8558513.1"/>
    </source>
</evidence>
<name>A0A9N9B7T0_9GLOM</name>
<accession>A0A9N9B7T0</accession>
<proteinExistence type="predicted"/>
<dbReference type="InterPro" id="IPR025886">
    <property type="entry name" value="PP2-like"/>
</dbReference>
<dbReference type="Proteomes" id="UP000789706">
    <property type="component" value="Unassembled WGS sequence"/>
</dbReference>
<evidence type="ECO:0000313" key="2">
    <source>
        <dbReference type="Proteomes" id="UP000789706"/>
    </source>
</evidence>
<dbReference type="OrthoDB" id="9970274at2759"/>
<gene>
    <name evidence="1" type="ORF">DEBURN_LOCUS7466</name>
</gene>
<dbReference type="Pfam" id="PF14299">
    <property type="entry name" value="PP2"/>
    <property type="match status" value="1"/>
</dbReference>
<organism evidence="1 2">
    <name type="scientific">Diversispora eburnea</name>
    <dbReference type="NCBI Taxonomy" id="1213867"/>
    <lineage>
        <taxon>Eukaryota</taxon>
        <taxon>Fungi</taxon>
        <taxon>Fungi incertae sedis</taxon>
        <taxon>Mucoromycota</taxon>
        <taxon>Glomeromycotina</taxon>
        <taxon>Glomeromycetes</taxon>
        <taxon>Diversisporales</taxon>
        <taxon>Diversisporaceae</taxon>
        <taxon>Diversispora</taxon>
    </lineage>
</organism>
<keyword evidence="2" id="KW-1185">Reference proteome</keyword>
<sequence>KVARLRAENYGYALNCWRSSGPSFGKFDLLMQNGTLRFKHKTYEPNVMPFDDKSVKIDDYEVFEVVMKETMKNEVKKGTSTLSTHEWKDLYKKLTKLVNFMAEERIVGWLDTDDQTYWKTEEDLSSEYGKVIHLNYVWWFDIFSKFRCVQPGTYNVLWKIKVDKSFYGLDDVKFTVTTYQENSESIILSEESCVIGHDTFKDIAEINDWVEYHVPIRAIDIPEGGIDEWYDVECKIHEDRIRKINVSTKADSLYASTIFTPPCSPHLPPVLQEYECTVCKVSYRTKEHFSQSGKQTISFPCLESLFFEVFREHIHHHYNHRSGSYKFFNNSQQTFIMLFDARAEVEANKEDIFDLSGK</sequence>
<dbReference type="AlphaFoldDB" id="A0A9N9B7T0"/>
<feature type="non-terminal residue" evidence="1">
    <location>
        <position position="1"/>
    </location>
</feature>
<dbReference type="EMBL" id="CAJVPK010000906">
    <property type="protein sequence ID" value="CAG8558513.1"/>
    <property type="molecule type" value="Genomic_DNA"/>
</dbReference>
<comment type="caution">
    <text evidence="1">The sequence shown here is derived from an EMBL/GenBank/DDBJ whole genome shotgun (WGS) entry which is preliminary data.</text>
</comment>
<dbReference type="PANTHER" id="PTHR31960">
    <property type="entry name" value="F-BOX PROTEIN PP2-A15"/>
    <property type="match status" value="1"/>
</dbReference>
<reference evidence="1" key="1">
    <citation type="submission" date="2021-06" db="EMBL/GenBank/DDBJ databases">
        <authorList>
            <person name="Kallberg Y."/>
            <person name="Tangrot J."/>
            <person name="Rosling A."/>
        </authorList>
    </citation>
    <scope>NUCLEOTIDE SEQUENCE</scope>
    <source>
        <strain evidence="1">AZ414A</strain>
    </source>
</reference>
<protein>
    <submittedName>
        <fullName evidence="1">11550_t:CDS:1</fullName>
    </submittedName>
</protein>
<dbReference type="PANTHER" id="PTHR31960:SF26">
    <property type="entry name" value="F-BOX DOMAIN CONTAINING PROTEIN"/>
    <property type="match status" value="1"/>
</dbReference>